<evidence type="ECO:0000313" key="4">
    <source>
        <dbReference type="Proteomes" id="UP000004578"/>
    </source>
</evidence>
<dbReference type="Gene3D" id="2.60.40.10">
    <property type="entry name" value="Immunoglobulins"/>
    <property type="match status" value="1"/>
</dbReference>
<dbReference type="Gene3D" id="2.60.120.260">
    <property type="entry name" value="Galactose-binding domain-like"/>
    <property type="match status" value="2"/>
</dbReference>
<dbReference type="Proteomes" id="UP000004578">
    <property type="component" value="Unassembled WGS sequence"/>
</dbReference>
<dbReference type="InterPro" id="IPR036116">
    <property type="entry name" value="FN3_sf"/>
</dbReference>
<evidence type="ECO:0008006" key="5">
    <source>
        <dbReference type="Google" id="ProtNLM"/>
    </source>
</evidence>
<dbReference type="InterPro" id="IPR036056">
    <property type="entry name" value="Fibrinogen-like_C"/>
</dbReference>
<dbReference type="EMBL" id="AKFS01000066">
    <property type="protein sequence ID" value="EJF47902.1"/>
    <property type="molecule type" value="Genomic_DNA"/>
</dbReference>
<dbReference type="SUPFAM" id="SSF49265">
    <property type="entry name" value="Fibronectin type III"/>
    <property type="match status" value="1"/>
</dbReference>
<protein>
    <recommendedName>
        <fullName evidence="5">Galactose oxidase</fullName>
    </recommendedName>
</protein>
<dbReference type="RefSeq" id="WP_005868327.1">
    <property type="nucleotide sequence ID" value="NZ_AKFS01000066.1"/>
</dbReference>
<reference evidence="3 4" key="1">
    <citation type="submission" date="2012-05" db="EMBL/GenBank/DDBJ databases">
        <authorList>
            <person name="Harkins D.M."/>
            <person name="Madupu R."/>
            <person name="Durkin A.S."/>
            <person name="Torralba M."/>
            <person name="Methe B."/>
            <person name="Sutton G.G."/>
            <person name="Nelson K.E."/>
        </authorList>
    </citation>
    <scope>NUCLEOTIDE SEQUENCE [LARGE SCALE GENOMIC DNA]</scope>
    <source>
        <strain evidence="3 4">F0490</strain>
    </source>
</reference>
<sequence length="1151" mass="122874">MSRRLLGALLAPAALLTSFALAPMAVADPGGGSTGGAGAPAVHDGLSAQTAAASCWDIKTKNPSAADGTYWLQTPTMDAPGQYYCDQTTDGGGWVMIGRGREGWEPWTQGKGDRNSLTARGRTAADMSVAQLSTKEVNQLIGNGSVSGLEDGVRVLRSMDPQGSSFQTMDLSFPQMSDFVWFFKMGHPVNATFNHGSVISSRAYSRFGYDDAWNANNTYPSWANGFTIGFGFGPGAQKYSGDTDSAGSFFHKIRQTVFPYSEVYLRPRIASDSSDFTRIPDEGAAASTVTRAVSEFAAPTQWGVTGNLNGSNAEGNIQVQTFEQVGSTMFVGGNFTGVRSGADGAVTESRGLAAFDVNTGAFTGMTFNFNNQVKDLLTLPSGKLLAVGDFTRVNGEEHVGTVVLDPATGQIDPDWNLTIMNAIGSHRVSVRTARFYNGQVYLGGTFTHLRLGDMAKVYARNAGRVGLDGRPDRSWNPEFNASVMASDINEQNGAYYAGGHFTRAHGDRAWYAARLSTDAGAAVDSSFDFRPSTVSAGKYQQTITSVGDRVYIGGSEHSLFGYDAATNQRTSASITMSNGGDLQASAASPNGVVYASCHCSDASYQDADMWTIESGWTRADDIKWVGAWDTATGKHMHWTPFEMSSQRKTGAWALTVDSNGNLWAGGDFTRTHTSMTRTQWNGGFARFDARDTTPPQAPTQVRATASTEAAVTLSWTPVADADAYEILRDDRTVAQVKEPTVELARAGENRFFVRAVDAEGNRSATSPVYVPPAAGEHDPSNPVLVDNGATWSYRYEESAADEAWASPDYDDSAWPRGAAPLGRGDDRIATNIQTSPRKTWPITSYFRTHFTVADPSAISGVNVDFVADDGAVAYVNGAEVGRQRLGTGEVSYETRADSAPNYDAAQADRTTVFVPAARLVAGDNVLAVETHANYRKAKSVSMQARVERVERKPGDNGSTTPPPSPSPGGTSSPVVDATGVTDGEIISSGTQWSYWTSQSEPTPYWASPSGDITDWSSGASPIGWGDPGAGTPLSIEKSDRAITNYFAADVDLGPITGDAKITLNVRADDGAVVYVNGFQLTTVRMSEGAITHSTYANQAVSAKRAASNMVTVEVPASRLVNGINRIGVEEHINYRGTPSMSFDLTASLKRW</sequence>
<organism evidence="3 4">
    <name type="scientific">Schaalia georgiae F0490</name>
    <dbReference type="NCBI Taxonomy" id="1125717"/>
    <lineage>
        <taxon>Bacteria</taxon>
        <taxon>Bacillati</taxon>
        <taxon>Actinomycetota</taxon>
        <taxon>Actinomycetes</taxon>
        <taxon>Actinomycetales</taxon>
        <taxon>Actinomycetaceae</taxon>
        <taxon>Schaalia</taxon>
    </lineage>
</organism>
<accession>J0NST0</accession>
<dbReference type="AlphaFoldDB" id="J0NST0"/>
<dbReference type="SUPFAM" id="SSF49785">
    <property type="entry name" value="Galactose-binding domain-like"/>
    <property type="match status" value="1"/>
</dbReference>
<proteinExistence type="predicted"/>
<dbReference type="InterPro" id="IPR008979">
    <property type="entry name" value="Galactose-bd-like_sf"/>
</dbReference>
<name>J0NST0_9ACTO</name>
<feature type="compositionally biased region" description="Basic and acidic residues" evidence="1">
    <location>
        <begin position="945"/>
        <end position="954"/>
    </location>
</feature>
<dbReference type="OrthoDB" id="9802683at2"/>
<dbReference type="GO" id="GO:0005975">
    <property type="term" value="P:carbohydrate metabolic process"/>
    <property type="evidence" value="ECO:0007669"/>
    <property type="project" value="UniProtKB-ARBA"/>
</dbReference>
<dbReference type="SUPFAM" id="SSF82171">
    <property type="entry name" value="DPP6 N-terminal domain-like"/>
    <property type="match status" value="1"/>
</dbReference>
<feature type="region of interest" description="Disordered" evidence="1">
    <location>
        <begin position="937"/>
        <end position="978"/>
    </location>
</feature>
<evidence type="ECO:0000313" key="3">
    <source>
        <dbReference type="EMBL" id="EJF47902.1"/>
    </source>
</evidence>
<feature type="signal peptide" evidence="2">
    <location>
        <begin position="1"/>
        <end position="27"/>
    </location>
</feature>
<comment type="caution">
    <text evidence="3">The sequence shown here is derived from an EMBL/GenBank/DDBJ whole genome shotgun (WGS) entry which is preliminary data.</text>
</comment>
<gene>
    <name evidence="3" type="ORF">HMPREF1317_0501</name>
</gene>
<dbReference type="NCBIfam" id="NF040941">
    <property type="entry name" value="GGGWT_bact"/>
    <property type="match status" value="1"/>
</dbReference>
<dbReference type="InterPro" id="IPR013783">
    <property type="entry name" value="Ig-like_fold"/>
</dbReference>
<evidence type="ECO:0000256" key="2">
    <source>
        <dbReference type="SAM" id="SignalP"/>
    </source>
</evidence>
<keyword evidence="4" id="KW-1185">Reference proteome</keyword>
<dbReference type="PATRIC" id="fig|1125717.3.peg.430"/>
<dbReference type="Gene3D" id="3.90.215.10">
    <property type="entry name" value="Gamma Fibrinogen, chain A, domain 1"/>
    <property type="match status" value="1"/>
</dbReference>
<feature type="region of interest" description="Disordered" evidence="1">
    <location>
        <begin position="1005"/>
        <end position="1029"/>
    </location>
</feature>
<dbReference type="SUPFAM" id="SSF56496">
    <property type="entry name" value="Fibrinogen C-terminal domain-like"/>
    <property type="match status" value="1"/>
</dbReference>
<dbReference type="InterPro" id="IPR014716">
    <property type="entry name" value="Fibrinogen_a/b/g_C_1"/>
</dbReference>
<keyword evidence="2" id="KW-0732">Signal</keyword>
<evidence type="ECO:0000256" key="1">
    <source>
        <dbReference type="SAM" id="MobiDB-lite"/>
    </source>
</evidence>
<feature type="chain" id="PRO_5003736899" description="Galactose oxidase" evidence="2">
    <location>
        <begin position="28"/>
        <end position="1151"/>
    </location>
</feature>